<keyword evidence="2" id="KW-1185">Reference proteome</keyword>
<protein>
    <submittedName>
        <fullName evidence="1">Uncharacterized protein</fullName>
    </submittedName>
</protein>
<dbReference type="RefSeq" id="WP_179752882.1">
    <property type="nucleotide sequence ID" value="NZ_JACCBU010000001.1"/>
</dbReference>
<name>A0A7Y9LCZ6_9ACTN</name>
<dbReference type="AlphaFoldDB" id="A0A7Y9LCZ6"/>
<evidence type="ECO:0000313" key="2">
    <source>
        <dbReference type="Proteomes" id="UP000569914"/>
    </source>
</evidence>
<dbReference type="Proteomes" id="UP000569914">
    <property type="component" value="Unassembled WGS sequence"/>
</dbReference>
<evidence type="ECO:0000313" key="1">
    <source>
        <dbReference type="EMBL" id="NYE72225.1"/>
    </source>
</evidence>
<sequence length="157" mass="17526">MEAPDKHVLGPGLLPTPFTAEEIRESSRAGKTIRLLVEGPDGSTFERLNRFRDGDDTGATLDRWNADAPDDVSTSRVTWRELQGHASFPADRTEVRNELVELPLGRLECVRYDTRPTSDAEVQTFWFAPDYPGMPVRYEVPDGSGMMRTTVLSVETG</sequence>
<reference evidence="1 2" key="1">
    <citation type="submission" date="2020-07" db="EMBL/GenBank/DDBJ databases">
        <title>Sequencing the genomes of 1000 actinobacteria strains.</title>
        <authorList>
            <person name="Klenk H.-P."/>
        </authorList>
    </citation>
    <scope>NUCLEOTIDE SEQUENCE [LARGE SCALE GENOMIC DNA]</scope>
    <source>
        <strain evidence="1 2">DSM 22083</strain>
    </source>
</reference>
<comment type="caution">
    <text evidence="1">The sequence shown here is derived from an EMBL/GenBank/DDBJ whole genome shotgun (WGS) entry which is preliminary data.</text>
</comment>
<organism evidence="1 2">
    <name type="scientific">Microlunatus parietis</name>
    <dbReference type="NCBI Taxonomy" id="682979"/>
    <lineage>
        <taxon>Bacteria</taxon>
        <taxon>Bacillati</taxon>
        <taxon>Actinomycetota</taxon>
        <taxon>Actinomycetes</taxon>
        <taxon>Propionibacteriales</taxon>
        <taxon>Propionibacteriaceae</taxon>
        <taxon>Microlunatus</taxon>
    </lineage>
</organism>
<dbReference type="EMBL" id="JACCBU010000001">
    <property type="protein sequence ID" value="NYE72225.1"/>
    <property type="molecule type" value="Genomic_DNA"/>
</dbReference>
<accession>A0A7Y9LCZ6</accession>
<proteinExistence type="predicted"/>
<gene>
    <name evidence="1" type="ORF">BKA15_003554</name>
</gene>